<dbReference type="PANTHER" id="PTHR43725:SF53">
    <property type="entry name" value="UDP-ARABINOSE 4-EPIMERASE 1"/>
    <property type="match status" value="1"/>
</dbReference>
<dbReference type="NCBIfam" id="TIGR01179">
    <property type="entry name" value="galE"/>
    <property type="match status" value="1"/>
</dbReference>
<dbReference type="eggNOG" id="COG1087">
    <property type="taxonomic scope" value="Bacteria"/>
</dbReference>
<comment type="catalytic activity">
    <reaction evidence="1">
        <text>UDP-alpha-D-glucose = UDP-alpha-D-galactose</text>
        <dbReference type="Rhea" id="RHEA:22168"/>
        <dbReference type="ChEBI" id="CHEBI:58885"/>
        <dbReference type="ChEBI" id="CHEBI:66914"/>
        <dbReference type="EC" id="5.1.3.2"/>
    </reaction>
</comment>
<keyword evidence="14" id="KW-1185">Reference proteome</keyword>
<evidence type="ECO:0000256" key="1">
    <source>
        <dbReference type="ARBA" id="ARBA00000083"/>
    </source>
</evidence>
<sequence length="322" mass="37087">MENRTILITGGLGYIGKNITNLLLKNNYKIIVIDNLINSYEQKIRNKNYKFIKCDILNKNKLNNVFKKEKIDLIIHTAGLIKVQESEEKPIEYFNVNISGTINILEMMQRYNIDKIIFSSSAAVYGNPIKIPIEEKDPKNPINTYGLTKLIGEKLILKAKNIGIKSIIFRYFNIAGGDQKENLNYSPKNNISHYIPKIANAIKNNEIIKIFGNDYQTKDKTCVRDYININDLANIHLLAIDYLFKKNKSEILNVGSGKGYSNLEIIKIIENLVNKKINYKISNKRRKGDPDILIANINKIEKKLNWKNQKNIIDTIKEELNL</sequence>
<accession>W8GJW1</accession>
<dbReference type="PATRIC" id="fig|1427984.3.peg.398"/>
<evidence type="ECO:0000256" key="5">
    <source>
        <dbReference type="ARBA" id="ARBA00013189"/>
    </source>
</evidence>
<dbReference type="InterPro" id="IPR036291">
    <property type="entry name" value="NAD(P)-bd_dom_sf"/>
</dbReference>
<evidence type="ECO:0000256" key="9">
    <source>
        <dbReference type="ARBA" id="ARBA00023277"/>
    </source>
</evidence>
<evidence type="ECO:0000256" key="10">
    <source>
        <dbReference type="ARBA" id="ARBA00031367"/>
    </source>
</evidence>
<proteinExistence type="inferred from homology"/>
<evidence type="ECO:0000256" key="7">
    <source>
        <dbReference type="ARBA" id="ARBA00023027"/>
    </source>
</evidence>
<gene>
    <name evidence="13" type="primary">galE</name>
    <name evidence="13" type="ORF">X271_00412</name>
</gene>
<evidence type="ECO:0000313" key="14">
    <source>
        <dbReference type="Proteomes" id="UP000019450"/>
    </source>
</evidence>
<dbReference type="PANTHER" id="PTHR43725">
    <property type="entry name" value="UDP-GLUCOSE 4-EPIMERASE"/>
    <property type="match status" value="1"/>
</dbReference>
<evidence type="ECO:0000256" key="2">
    <source>
        <dbReference type="ARBA" id="ARBA00001911"/>
    </source>
</evidence>
<dbReference type="EMBL" id="CP006932">
    <property type="protein sequence ID" value="AHK22517.1"/>
    <property type="molecule type" value="Genomic_DNA"/>
</dbReference>
<evidence type="ECO:0000256" key="11">
    <source>
        <dbReference type="ARBA" id="ARBA00033067"/>
    </source>
</evidence>
<dbReference type="InterPro" id="IPR001509">
    <property type="entry name" value="Epimerase_deHydtase"/>
</dbReference>
<feature type="domain" description="NAD-dependent epimerase/dehydratase" evidence="12">
    <location>
        <begin position="6"/>
        <end position="255"/>
    </location>
</feature>
<dbReference type="EC" id="5.1.3.2" evidence="5"/>
<dbReference type="OrthoDB" id="9811743at2"/>
<protein>
    <recommendedName>
        <fullName evidence="6">UDP-glucose 4-epimerase</fullName>
        <ecNumber evidence="5">5.1.3.2</ecNumber>
    </recommendedName>
    <alternativeName>
        <fullName evidence="11">Galactowaldenase</fullName>
    </alternativeName>
    <alternativeName>
        <fullName evidence="10">UDP-galactose 4-epimerase</fullName>
    </alternativeName>
</protein>
<evidence type="ECO:0000256" key="4">
    <source>
        <dbReference type="ARBA" id="ARBA00007637"/>
    </source>
</evidence>
<dbReference type="RefSeq" id="WP_025208808.1">
    <property type="nucleotide sequence ID" value="NZ_CP006932.1"/>
</dbReference>
<evidence type="ECO:0000256" key="6">
    <source>
        <dbReference type="ARBA" id="ARBA00018569"/>
    </source>
</evidence>
<dbReference type="Pfam" id="PF01370">
    <property type="entry name" value="Epimerase"/>
    <property type="match status" value="1"/>
</dbReference>
<dbReference type="GO" id="GO:0006012">
    <property type="term" value="P:galactose metabolic process"/>
    <property type="evidence" value="ECO:0007669"/>
    <property type="project" value="UniProtKB-UniPathway"/>
</dbReference>
<dbReference type="HOGENOM" id="CLU_007383_1_10_14"/>
<organism evidence="13 14">
    <name type="scientific">Candidatus Hepatoplasma crinochetorum Av</name>
    <dbReference type="NCBI Taxonomy" id="1427984"/>
    <lineage>
        <taxon>Bacteria</taxon>
        <taxon>Bacillati</taxon>
        <taxon>Mycoplasmatota</taxon>
        <taxon>Mollicutes</taxon>
        <taxon>Candidatus Hepatoplasmataceae</taxon>
        <taxon>Candidatus Hepatoplasma</taxon>
    </lineage>
</organism>
<dbReference type="Gene3D" id="3.40.50.720">
    <property type="entry name" value="NAD(P)-binding Rossmann-like Domain"/>
    <property type="match status" value="1"/>
</dbReference>
<dbReference type="AlphaFoldDB" id="W8GJW1"/>
<dbReference type="KEGG" id="hcr:X271_00412"/>
<dbReference type="Gene3D" id="3.90.25.10">
    <property type="entry name" value="UDP-galactose 4-epimerase, domain 1"/>
    <property type="match status" value="1"/>
</dbReference>
<evidence type="ECO:0000256" key="8">
    <source>
        <dbReference type="ARBA" id="ARBA00023235"/>
    </source>
</evidence>
<keyword evidence="7" id="KW-0520">NAD</keyword>
<keyword evidence="8 13" id="KW-0413">Isomerase</keyword>
<dbReference type="InterPro" id="IPR005886">
    <property type="entry name" value="UDP_G4E"/>
</dbReference>
<evidence type="ECO:0000313" key="13">
    <source>
        <dbReference type="EMBL" id="AHK22517.1"/>
    </source>
</evidence>
<evidence type="ECO:0000259" key="12">
    <source>
        <dbReference type="Pfam" id="PF01370"/>
    </source>
</evidence>
<dbReference type="GO" id="GO:0003978">
    <property type="term" value="F:UDP-glucose 4-epimerase activity"/>
    <property type="evidence" value="ECO:0007669"/>
    <property type="project" value="UniProtKB-EC"/>
</dbReference>
<dbReference type="STRING" id="1427984.X271_00412"/>
<comment type="cofactor">
    <cofactor evidence="2">
        <name>NAD(+)</name>
        <dbReference type="ChEBI" id="CHEBI:57540"/>
    </cofactor>
</comment>
<dbReference type="Proteomes" id="UP000019450">
    <property type="component" value="Chromosome"/>
</dbReference>
<keyword evidence="9" id="KW-0119">Carbohydrate metabolism</keyword>
<evidence type="ECO:0000256" key="3">
    <source>
        <dbReference type="ARBA" id="ARBA00004947"/>
    </source>
</evidence>
<comment type="pathway">
    <text evidence="3">Carbohydrate metabolism; galactose metabolism.</text>
</comment>
<comment type="similarity">
    <text evidence="4">Belongs to the NAD(P)-dependent epimerase/dehydratase family.</text>
</comment>
<dbReference type="UniPathway" id="UPA00214"/>
<reference evidence="13 14" key="1">
    <citation type="journal article" date="2014" name="Genome Biol. Evol.">
        <title>Phylogenomics of "Candidatus Hepatoplasma crinochetorum," a Lineage of Mollicutes Associated with Noninsect Arthropods.</title>
        <authorList>
            <person name="Leclercq S."/>
            <person name="Dittmer J."/>
            <person name="Bouchon D."/>
            <person name="Cordaux R."/>
        </authorList>
    </citation>
    <scope>NUCLEOTIDE SEQUENCE [LARGE SCALE GENOMIC DNA]</scope>
    <source>
        <strain evidence="13 14">Av</strain>
    </source>
</reference>
<dbReference type="SUPFAM" id="SSF51735">
    <property type="entry name" value="NAD(P)-binding Rossmann-fold domains"/>
    <property type="match status" value="1"/>
</dbReference>
<name>W8GJW1_9MOLU</name>